<dbReference type="InterPro" id="IPR050517">
    <property type="entry name" value="DDR_Repair_Kinase"/>
</dbReference>
<evidence type="ECO:0000313" key="3">
    <source>
        <dbReference type="EMBL" id="MED6294970.1"/>
    </source>
</evidence>
<gene>
    <name evidence="3" type="ORF">CHARACLAT_026538</name>
</gene>
<name>A0ABU7F7B2_9TELE</name>
<dbReference type="PANTHER" id="PTHR11139">
    <property type="entry name" value="ATAXIA TELANGIECTASIA MUTATED ATM -RELATED"/>
    <property type="match status" value="1"/>
</dbReference>
<dbReference type="Gene3D" id="1.25.40.10">
    <property type="entry name" value="Tetratricopeptide repeat domain"/>
    <property type="match status" value="1"/>
</dbReference>
<dbReference type="EMBL" id="JAHUTJ010076995">
    <property type="protein sequence ID" value="MED6294970.1"/>
    <property type="molecule type" value="Genomic_DNA"/>
</dbReference>
<feature type="signal peptide" evidence="1">
    <location>
        <begin position="1"/>
        <end position="19"/>
    </location>
</feature>
<accession>A0ABU7F7B2</accession>
<dbReference type="PANTHER" id="PTHR11139:SF1">
    <property type="entry name" value="TRANSFORMATION_TRANSCRIPTION DOMAIN-ASSOCIATED PROTEIN"/>
    <property type="match status" value="1"/>
</dbReference>
<keyword evidence="1" id="KW-0732">Signal</keyword>
<sequence>MQNEQELLLILIICLQAAQQIIELQEAAQINAGLQPTNLGRSTSLHDMKTVVKTWRNRLPIVSDDLSHWSSIFMWRQHHYQAIVTAYETNTQHDPNNINNNAMLGVHASASAIIQYGKIARKQGLVNVALDILSRIHTIPTVPIVDCFQKIRQQVKCYLQLAGVMGKNECMQGLEVIESTNLKYFTKEMTAEFYALKGMFLAQINKSEEANKAFSAAVQMHDVLVKAWAMWGDYLENIFVKDRQLHLGVSAITCYLHACRHQNESKSRKYLAKVLWLLSFDDKNTLADAVDKYCIGVPPIQWLAWIPQLLTCLVGSEGKPLLNLISQVGRVYPQAVYFPIRTLYLTLKIEQRERYKS</sequence>
<dbReference type="InterPro" id="IPR003151">
    <property type="entry name" value="PIK-rel_kinase_FAT"/>
</dbReference>
<keyword evidence="4" id="KW-1185">Reference proteome</keyword>
<proteinExistence type="predicted"/>
<dbReference type="InterPro" id="IPR014009">
    <property type="entry name" value="PIK_FAT"/>
</dbReference>
<comment type="caution">
    <text evidence="3">The sequence shown here is derived from an EMBL/GenBank/DDBJ whole genome shotgun (WGS) entry which is preliminary data.</text>
</comment>
<feature type="non-terminal residue" evidence="3">
    <location>
        <position position="357"/>
    </location>
</feature>
<evidence type="ECO:0000256" key="1">
    <source>
        <dbReference type="SAM" id="SignalP"/>
    </source>
</evidence>
<feature type="domain" description="FAT" evidence="2">
    <location>
        <begin position="1"/>
        <end position="346"/>
    </location>
</feature>
<dbReference type="PROSITE" id="PS51189">
    <property type="entry name" value="FAT"/>
    <property type="match status" value="1"/>
</dbReference>
<evidence type="ECO:0000259" key="2">
    <source>
        <dbReference type="PROSITE" id="PS51189"/>
    </source>
</evidence>
<reference evidence="3 4" key="1">
    <citation type="submission" date="2021-06" db="EMBL/GenBank/DDBJ databases">
        <authorList>
            <person name="Palmer J.M."/>
        </authorList>
    </citation>
    <scope>NUCLEOTIDE SEQUENCE [LARGE SCALE GENOMIC DNA]</scope>
    <source>
        <strain evidence="3 4">CL_MEX2019</strain>
        <tissue evidence="3">Muscle</tissue>
    </source>
</reference>
<dbReference type="Pfam" id="PF02259">
    <property type="entry name" value="FAT"/>
    <property type="match status" value="1"/>
</dbReference>
<dbReference type="SUPFAM" id="SSF48452">
    <property type="entry name" value="TPR-like"/>
    <property type="match status" value="1"/>
</dbReference>
<protein>
    <recommendedName>
        <fullName evidence="2">FAT domain-containing protein</fullName>
    </recommendedName>
</protein>
<evidence type="ECO:0000313" key="4">
    <source>
        <dbReference type="Proteomes" id="UP001352852"/>
    </source>
</evidence>
<dbReference type="Proteomes" id="UP001352852">
    <property type="component" value="Unassembled WGS sequence"/>
</dbReference>
<organism evidence="3 4">
    <name type="scientific">Characodon lateralis</name>
    <dbReference type="NCBI Taxonomy" id="208331"/>
    <lineage>
        <taxon>Eukaryota</taxon>
        <taxon>Metazoa</taxon>
        <taxon>Chordata</taxon>
        <taxon>Craniata</taxon>
        <taxon>Vertebrata</taxon>
        <taxon>Euteleostomi</taxon>
        <taxon>Actinopterygii</taxon>
        <taxon>Neopterygii</taxon>
        <taxon>Teleostei</taxon>
        <taxon>Neoteleostei</taxon>
        <taxon>Acanthomorphata</taxon>
        <taxon>Ovalentaria</taxon>
        <taxon>Atherinomorphae</taxon>
        <taxon>Cyprinodontiformes</taxon>
        <taxon>Goodeidae</taxon>
        <taxon>Characodon</taxon>
    </lineage>
</organism>
<dbReference type="InterPro" id="IPR011990">
    <property type="entry name" value="TPR-like_helical_dom_sf"/>
</dbReference>
<feature type="chain" id="PRO_5047220620" description="FAT domain-containing protein" evidence="1">
    <location>
        <begin position="20"/>
        <end position="357"/>
    </location>
</feature>